<keyword evidence="7" id="KW-0732">Signal</keyword>
<dbReference type="InterPro" id="IPR036942">
    <property type="entry name" value="Beta-barrel_TonB_sf"/>
</dbReference>
<gene>
    <name evidence="9" type="ORF">JGI1_01286</name>
</gene>
<dbReference type="RefSeq" id="WP_140945031.1">
    <property type="nucleotide sequence ID" value="NZ_FAOO01000008.1"/>
</dbReference>
<dbReference type="SUPFAM" id="SSF49464">
    <property type="entry name" value="Carboxypeptidase regulatory domain-like"/>
    <property type="match status" value="1"/>
</dbReference>
<keyword evidence="6" id="KW-0998">Cell outer membrane</keyword>
<evidence type="ECO:0000256" key="5">
    <source>
        <dbReference type="ARBA" id="ARBA00023136"/>
    </source>
</evidence>
<accession>A0A0S4N3L7</accession>
<proteinExistence type="predicted"/>
<dbReference type="AlphaFoldDB" id="A0A0S4N3L7"/>
<keyword evidence="9" id="KW-0645">Protease</keyword>
<keyword evidence="3" id="KW-1134">Transmembrane beta strand</keyword>
<organism evidence="9 10">
    <name type="scientific">Candidatus Thermokryptus mobilis</name>
    <dbReference type="NCBI Taxonomy" id="1643428"/>
    <lineage>
        <taxon>Bacteria</taxon>
        <taxon>Pseudomonadati</taxon>
        <taxon>Candidatus Kryptoniota</taxon>
        <taxon>Candidatus Thermokryptus</taxon>
    </lineage>
</organism>
<protein>
    <submittedName>
        <fullName evidence="9">Carboxypeptidase regulatory-like domain-containing protein</fullName>
    </submittedName>
</protein>
<evidence type="ECO:0000256" key="6">
    <source>
        <dbReference type="ARBA" id="ARBA00023237"/>
    </source>
</evidence>
<evidence type="ECO:0000256" key="3">
    <source>
        <dbReference type="ARBA" id="ARBA00022452"/>
    </source>
</evidence>
<dbReference type="GO" id="GO:0004180">
    <property type="term" value="F:carboxypeptidase activity"/>
    <property type="evidence" value="ECO:0007669"/>
    <property type="project" value="UniProtKB-KW"/>
</dbReference>
<dbReference type="Proteomes" id="UP000320623">
    <property type="component" value="Unassembled WGS sequence"/>
</dbReference>
<evidence type="ECO:0000259" key="8">
    <source>
        <dbReference type="Pfam" id="PF25183"/>
    </source>
</evidence>
<dbReference type="Gene3D" id="2.60.40.1120">
    <property type="entry name" value="Carboxypeptidase-like, regulatory domain"/>
    <property type="match status" value="1"/>
</dbReference>
<evidence type="ECO:0000256" key="4">
    <source>
        <dbReference type="ARBA" id="ARBA00022692"/>
    </source>
</evidence>
<feature type="domain" description="TonB-dependent transporter Oar-like beta-barrel" evidence="8">
    <location>
        <begin position="352"/>
        <end position="997"/>
    </location>
</feature>
<dbReference type="InterPro" id="IPR008969">
    <property type="entry name" value="CarboxyPept-like_regulatory"/>
</dbReference>
<dbReference type="InterPro" id="IPR057601">
    <property type="entry name" value="Oar-like_b-barrel"/>
</dbReference>
<keyword evidence="9" id="KW-0378">Hydrolase</keyword>
<feature type="domain" description="TonB-dependent transporter Oar-like beta-barrel" evidence="8">
    <location>
        <begin position="237"/>
        <end position="306"/>
    </location>
</feature>
<dbReference type="OrthoDB" id="9768147at2"/>
<dbReference type="PANTHER" id="PTHR30069">
    <property type="entry name" value="TONB-DEPENDENT OUTER MEMBRANE RECEPTOR"/>
    <property type="match status" value="1"/>
</dbReference>
<feature type="chain" id="PRO_5006624758" evidence="7">
    <location>
        <begin position="21"/>
        <end position="1057"/>
    </location>
</feature>
<keyword evidence="2" id="KW-0813">Transport</keyword>
<evidence type="ECO:0000313" key="9">
    <source>
        <dbReference type="EMBL" id="CUU05616.1"/>
    </source>
</evidence>
<dbReference type="EMBL" id="FAOO01000008">
    <property type="protein sequence ID" value="CUU05616.1"/>
    <property type="molecule type" value="Genomic_DNA"/>
</dbReference>
<dbReference type="GO" id="GO:0009279">
    <property type="term" value="C:cell outer membrane"/>
    <property type="evidence" value="ECO:0007669"/>
    <property type="project" value="UniProtKB-SubCell"/>
</dbReference>
<reference evidence="10" key="1">
    <citation type="submission" date="2015-11" db="EMBL/GenBank/DDBJ databases">
        <authorList>
            <person name="Varghese N."/>
        </authorList>
    </citation>
    <scope>NUCLEOTIDE SEQUENCE [LARGE SCALE GENOMIC DNA]</scope>
</reference>
<feature type="signal peptide" evidence="7">
    <location>
        <begin position="1"/>
        <end position="20"/>
    </location>
</feature>
<keyword evidence="9" id="KW-0121">Carboxypeptidase</keyword>
<dbReference type="GO" id="GO:0044718">
    <property type="term" value="P:siderophore transmembrane transport"/>
    <property type="evidence" value="ECO:0007669"/>
    <property type="project" value="TreeGrafter"/>
</dbReference>
<evidence type="ECO:0000256" key="1">
    <source>
        <dbReference type="ARBA" id="ARBA00004571"/>
    </source>
</evidence>
<dbReference type="STRING" id="1643428.GCA_001442855_01258"/>
<keyword evidence="10" id="KW-1185">Reference proteome</keyword>
<sequence length="1057" mass="118704">MRQVFLLLISVLFIPSLLFSQGVTTASISGIVTTQDGEPLPGANIVAVHEPSGTVYGTIARVDGRYNLVNLRVGGPYTVTVSYVGYAQQKVSDIYLTLGQDMVLNFKLAEQPVQLGEVTVIGERTGVIGAARTGPSTNVLRQQIDVLPTISRSFQDYYKISPYFIGYSAAGRNNRYNNIQIDGTNFNDLFGLGGTGAPAGQSNVTPISLEAVEEFQIVIAPYDVRQSGFTGAGVNVITRSGTNRFSGALFYYGRNQNFIGRSPDTLRRKYPDFTDYQTGFRIGGPILKNRLFFFINGELTRYKSPLIRTLGASTIGTNIFTVSPDSVRLFREALKTRYGYETGSFESFNFLRHSNKIFIRFDFNITQSHRLTLRHSYLDAFDDNAPATSGIPSPQIATIYAENTRYKTQNTTNSTVLQLTSVLGSRAANELIVGYTDIHDNPLYYGQPFPYVSVRTYDSQGRTYNLAAGSEKFRMANDLRQRVIEITDNLTFFMGAHTITVGTHNEIFSFSNLFIRDFFGAYHWNSLADFLAGRKAAQYELSYSKIEGNPQPKAEWKAIQYGVYVQDEWSIRPGLKLTFGLRLDVPTFPDKPAYNPKVDSTFKPLGYDISTDKVPKAQFMWGPRFGINWDLFGDKTTQLRGGIGVFTGRVPYVWISNQYSNTGVEFGRLLLRGADVPDFVPDPYNPPRGGTPIQTTEINVTAPDYKLPQILRASFGVDRILPLGWVATVEGQYSKTINDILYKDINLIPQGYLSDGRPIYGTWDYSTRRWTVQKYNPTFTNVILLTNTNQGYSYNLTFQLERPVSPDGIYAKFAYTYGVSKDMNSGTSSQAFSQWRFNHAVDPNNPTLSYSSFDYRHRILAILSYKREIFRGISASVGIFYNGLSGQPYSWVYSGDVNGDGQSENDLVYIPKDKNDIILVNSAGNPLPKEDVAYDQLFAFIDNDPYLSKNKGKIAERMAARGPWSHQVDARFALEIPSIRGQKLEITFDVLNLLNLLNKDWGIVKGVTFQRAFLLVFHSLDPATGQPRFRWTNPPRPELPLDLASRWQAQIGIRYTF</sequence>
<dbReference type="InterPro" id="IPR039426">
    <property type="entry name" value="TonB-dep_rcpt-like"/>
</dbReference>
<comment type="subcellular location">
    <subcellularLocation>
        <location evidence="1">Cell outer membrane</location>
        <topology evidence="1">Multi-pass membrane protein</topology>
    </subcellularLocation>
</comment>
<dbReference type="Gene3D" id="2.40.170.20">
    <property type="entry name" value="TonB-dependent receptor, beta-barrel domain"/>
    <property type="match status" value="1"/>
</dbReference>
<keyword evidence="4" id="KW-0812">Transmembrane</keyword>
<keyword evidence="5" id="KW-0472">Membrane</keyword>
<evidence type="ECO:0000256" key="7">
    <source>
        <dbReference type="SAM" id="SignalP"/>
    </source>
</evidence>
<dbReference type="Pfam" id="PF25183">
    <property type="entry name" value="OMP_b-brl_4"/>
    <property type="match status" value="2"/>
</dbReference>
<dbReference type="PANTHER" id="PTHR30069:SF46">
    <property type="entry name" value="OAR PROTEIN"/>
    <property type="match status" value="1"/>
</dbReference>
<dbReference type="SUPFAM" id="SSF56935">
    <property type="entry name" value="Porins"/>
    <property type="match status" value="1"/>
</dbReference>
<name>A0A0S4N3L7_9BACT</name>
<dbReference type="GO" id="GO:0015344">
    <property type="term" value="F:siderophore uptake transmembrane transporter activity"/>
    <property type="evidence" value="ECO:0007669"/>
    <property type="project" value="TreeGrafter"/>
</dbReference>
<evidence type="ECO:0000256" key="2">
    <source>
        <dbReference type="ARBA" id="ARBA00022448"/>
    </source>
</evidence>
<dbReference type="Pfam" id="PF13620">
    <property type="entry name" value="CarboxypepD_reg"/>
    <property type="match status" value="1"/>
</dbReference>
<evidence type="ECO:0000313" key="10">
    <source>
        <dbReference type="Proteomes" id="UP000320623"/>
    </source>
</evidence>